<keyword evidence="3" id="KW-1185">Reference proteome</keyword>
<evidence type="ECO:0000313" key="3">
    <source>
        <dbReference type="Proteomes" id="UP000189703"/>
    </source>
</evidence>
<reference evidence="4" key="1">
    <citation type="submission" date="2025-08" db="UniProtKB">
        <authorList>
            <consortium name="RefSeq"/>
        </authorList>
    </citation>
    <scope>IDENTIFICATION</scope>
</reference>
<dbReference type="AlphaFoldDB" id="A0A1U7ZGB9"/>
<dbReference type="eggNOG" id="ENOG502R8S2">
    <property type="taxonomic scope" value="Eukaryota"/>
</dbReference>
<feature type="region of interest" description="Disordered" evidence="2">
    <location>
        <begin position="1"/>
        <end position="59"/>
    </location>
</feature>
<evidence type="ECO:0000256" key="2">
    <source>
        <dbReference type="SAM" id="MobiDB-lite"/>
    </source>
</evidence>
<dbReference type="RefSeq" id="XP_010252012.1">
    <property type="nucleotide sequence ID" value="XM_010253710.1"/>
</dbReference>
<dbReference type="OMA" id="DYHAQNE"/>
<feature type="coiled-coil region" evidence="1">
    <location>
        <begin position="168"/>
        <end position="268"/>
    </location>
</feature>
<evidence type="ECO:0000256" key="1">
    <source>
        <dbReference type="SAM" id="Coils"/>
    </source>
</evidence>
<dbReference type="OrthoDB" id="633301at2759"/>
<feature type="compositionally biased region" description="Polar residues" evidence="2">
    <location>
        <begin position="27"/>
        <end position="42"/>
    </location>
</feature>
<sequence length="415" mass="46665">MDEEKKKKKNKKKKSKQNKTTDDVASSRETASLENNHVTPVEQSHCLPISGSEDDQTSGMMEKDVNLDRHQSNAPEGVRLEEKVRQLQIEKDFFIQREVVLENKIMCLQSEKDSWLQKEVSFEGKIKQLLDEKSFLILKGASFEDTIKRLKSEKDSLILKENSTKEMVAKLNEDNIELQTQVKELEESRISLLQENRQLMEKISILQSEIQHLEMETSLSASSTKEMMKHASANEDLNTQMEGARALVDKLIIENAELVEKVNELYSELHGDTTTRHSSTGGFDPLIVSETATIANDASEFSEKMPDSGEMESMVNIQIKEKPTINNMDSVASTNQIEELPGSSEAGESEEIMQVPLDEHEVRERDVQAVYTDEEADVPLSDAPLIGAPFRLISFVAKYVSGADLVNKNASGSTR</sequence>
<gene>
    <name evidence="4" type="primary">LOC104593740</name>
</gene>
<proteinExistence type="predicted"/>
<dbReference type="InParanoid" id="A0A1U7ZGB9"/>
<dbReference type="Proteomes" id="UP000189703">
    <property type="component" value="Unplaced"/>
</dbReference>
<feature type="compositionally biased region" description="Basic residues" evidence="2">
    <location>
        <begin position="1"/>
        <end position="17"/>
    </location>
</feature>
<evidence type="ECO:0000313" key="4">
    <source>
        <dbReference type="RefSeq" id="XP_010252012.1"/>
    </source>
</evidence>
<dbReference type="GeneID" id="104593740"/>
<dbReference type="KEGG" id="nnu:104593740"/>
<name>A0A1U7ZGB9_NELNU</name>
<keyword evidence="1" id="KW-0175">Coiled coil</keyword>
<organism evidence="3 4">
    <name type="scientific">Nelumbo nucifera</name>
    <name type="common">Sacred lotus</name>
    <dbReference type="NCBI Taxonomy" id="4432"/>
    <lineage>
        <taxon>Eukaryota</taxon>
        <taxon>Viridiplantae</taxon>
        <taxon>Streptophyta</taxon>
        <taxon>Embryophyta</taxon>
        <taxon>Tracheophyta</taxon>
        <taxon>Spermatophyta</taxon>
        <taxon>Magnoliopsida</taxon>
        <taxon>Proteales</taxon>
        <taxon>Nelumbonaceae</taxon>
        <taxon>Nelumbo</taxon>
    </lineage>
</organism>
<accession>A0A1U7ZGB9</accession>
<protein>
    <submittedName>
        <fullName evidence="4">Uncharacterized protein LOC104593740 isoform X1</fullName>
    </submittedName>
</protein>